<dbReference type="Proteomes" id="UP000297031">
    <property type="component" value="Chromosome"/>
</dbReference>
<dbReference type="RefSeq" id="WP_136410513.1">
    <property type="nucleotide sequence ID" value="NZ_CP039393.1"/>
</dbReference>
<organism evidence="2 3">
    <name type="scientific">Muribaculum gordoncarteri</name>
    <dbReference type="NCBI Taxonomy" id="2530390"/>
    <lineage>
        <taxon>Bacteria</taxon>
        <taxon>Pseudomonadati</taxon>
        <taxon>Bacteroidota</taxon>
        <taxon>Bacteroidia</taxon>
        <taxon>Bacteroidales</taxon>
        <taxon>Muribaculaceae</taxon>
        <taxon>Muribaculum</taxon>
    </lineage>
</organism>
<dbReference type="KEGG" id="mgod:E7746_08225"/>
<evidence type="ECO:0000256" key="1">
    <source>
        <dbReference type="SAM" id="MobiDB-lite"/>
    </source>
</evidence>
<gene>
    <name evidence="2" type="ORF">E7746_08225</name>
</gene>
<proteinExistence type="predicted"/>
<dbReference type="EMBL" id="CP039393">
    <property type="protein sequence ID" value="QCD35865.1"/>
    <property type="molecule type" value="Genomic_DNA"/>
</dbReference>
<evidence type="ECO:0000313" key="3">
    <source>
        <dbReference type="Proteomes" id="UP000297031"/>
    </source>
</evidence>
<reference evidence="2 3" key="1">
    <citation type="submission" date="2019-02" db="EMBL/GenBank/DDBJ databases">
        <title>Isolation and identification of novel species under the genus Muribaculum.</title>
        <authorList>
            <person name="Miyake S."/>
            <person name="Ding Y."/>
            <person name="Low A."/>
            <person name="Soh M."/>
            <person name="Seedorf H."/>
        </authorList>
    </citation>
    <scope>NUCLEOTIDE SEQUENCE [LARGE SCALE GENOMIC DNA]</scope>
    <source>
        <strain evidence="2 3">TLL-A4</strain>
    </source>
</reference>
<sequence>MENNETKKKERVYKLKFDQLWIDAINQIPVYYHSEIYYWLDYYQNHNHSDLIGTIKDDLVRSLFMLIYPTIKRRRIARNRQRKSREIKKAARLAESTQPQESPQQQQPAQPKKAEAKTMPEAAVKPTATTQPTATQPSEAAAKPQPAPSKQESRGSTAPAPIDSAYHRLQNILGTNELNYEVIAERESYNRAWPPRGSTLRE</sequence>
<feature type="compositionally biased region" description="Low complexity" evidence="1">
    <location>
        <begin position="122"/>
        <end position="150"/>
    </location>
</feature>
<name>A0A4P7VNZ0_9BACT</name>
<keyword evidence="3" id="KW-1185">Reference proteome</keyword>
<evidence type="ECO:0000313" key="2">
    <source>
        <dbReference type="EMBL" id="QCD35865.1"/>
    </source>
</evidence>
<dbReference type="AlphaFoldDB" id="A0A4P7VNZ0"/>
<protein>
    <submittedName>
        <fullName evidence="2">Uncharacterized protein</fullName>
    </submittedName>
</protein>
<feature type="region of interest" description="Disordered" evidence="1">
    <location>
        <begin position="77"/>
        <end position="164"/>
    </location>
</feature>
<accession>A0A4P7VNZ0</accession>
<feature type="compositionally biased region" description="Basic residues" evidence="1">
    <location>
        <begin position="77"/>
        <end position="86"/>
    </location>
</feature>
<feature type="compositionally biased region" description="Low complexity" evidence="1">
    <location>
        <begin position="94"/>
        <end position="111"/>
    </location>
</feature>